<reference evidence="8 9" key="1">
    <citation type="submission" date="2019-02" db="EMBL/GenBank/DDBJ databases">
        <title>Bacterial novel species Emticicia sp. 17J42-9 isolated from soil.</title>
        <authorList>
            <person name="Jung H.-Y."/>
        </authorList>
    </citation>
    <scope>NUCLEOTIDE SEQUENCE [LARGE SCALE GENOMIC DNA]</scope>
    <source>
        <strain evidence="8 9">17J42-9</strain>
    </source>
</reference>
<dbReference type="OrthoDB" id="197262at2"/>
<dbReference type="InterPro" id="IPR051542">
    <property type="entry name" value="Hydrogenase_cytochrome"/>
</dbReference>
<feature type="domain" description="Cytochrome b561 bacterial/Ni-hydrogenase" evidence="7">
    <location>
        <begin position="8"/>
        <end position="211"/>
    </location>
</feature>
<evidence type="ECO:0000313" key="8">
    <source>
        <dbReference type="EMBL" id="RYU95740.1"/>
    </source>
</evidence>
<keyword evidence="9" id="KW-1185">Reference proteome</keyword>
<keyword evidence="2" id="KW-1003">Cell membrane</keyword>
<protein>
    <submittedName>
        <fullName evidence="8">Thiosulfate reductase</fullName>
    </submittedName>
</protein>
<feature type="transmembrane region" description="Helical" evidence="6">
    <location>
        <begin position="137"/>
        <end position="157"/>
    </location>
</feature>
<feature type="transmembrane region" description="Helical" evidence="6">
    <location>
        <begin position="71"/>
        <end position="94"/>
    </location>
</feature>
<keyword evidence="5 6" id="KW-0472">Membrane</keyword>
<dbReference type="PANTHER" id="PTHR30485:SF1">
    <property type="entry name" value="CYTOCHROME YDHU-RELATED"/>
    <property type="match status" value="1"/>
</dbReference>
<gene>
    <name evidence="8" type="ORF">EWM59_10275</name>
</gene>
<evidence type="ECO:0000256" key="5">
    <source>
        <dbReference type="ARBA" id="ARBA00023136"/>
    </source>
</evidence>
<dbReference type="Proteomes" id="UP000293162">
    <property type="component" value="Unassembled WGS sequence"/>
</dbReference>
<dbReference type="Gene3D" id="1.20.950.20">
    <property type="entry name" value="Transmembrane di-heme cytochromes, Chain C"/>
    <property type="match status" value="1"/>
</dbReference>
<dbReference type="AlphaFoldDB" id="A0A4V1ZDD1"/>
<comment type="subcellular location">
    <subcellularLocation>
        <location evidence="1">Cell membrane</location>
        <topology evidence="1">Multi-pass membrane protein</topology>
    </subcellularLocation>
</comment>
<organism evidence="8 9">
    <name type="scientific">Emticicia agri</name>
    <dbReference type="NCBI Taxonomy" id="2492393"/>
    <lineage>
        <taxon>Bacteria</taxon>
        <taxon>Pseudomonadati</taxon>
        <taxon>Bacteroidota</taxon>
        <taxon>Cytophagia</taxon>
        <taxon>Cytophagales</taxon>
        <taxon>Leadbetterellaceae</taxon>
        <taxon>Emticicia</taxon>
    </lineage>
</organism>
<evidence type="ECO:0000256" key="4">
    <source>
        <dbReference type="ARBA" id="ARBA00022989"/>
    </source>
</evidence>
<comment type="caution">
    <text evidence="8">The sequence shown here is derived from an EMBL/GenBank/DDBJ whole genome shotgun (WGS) entry which is preliminary data.</text>
</comment>
<dbReference type="GO" id="GO:0020037">
    <property type="term" value="F:heme binding"/>
    <property type="evidence" value="ECO:0007669"/>
    <property type="project" value="TreeGrafter"/>
</dbReference>
<name>A0A4V1ZDD1_9BACT</name>
<accession>A0A4V1ZDD1</accession>
<sequence>MKEIEKKHPLAIRWFHWINFPILLIMIWSGMLIYWANSVYKIQLGDWVLFKFFPPGFYKALKVPYRLAEGMATHFVFMWIFFLNGFLYVLYTLISGEWRYLIPNKHSFKEAWQVLLHDLYISKYHPPVKKYNGAQQIAYTAIIIMGFGSIITGIAIYKPVQAYWLTWLLGGYGFARFLHFILTIGYVLFFLVHIIQVIRAGWKNFQSMITGFEVKKTVETPKPEKEPTPVIEP</sequence>
<evidence type="ECO:0000256" key="2">
    <source>
        <dbReference type="ARBA" id="ARBA00022475"/>
    </source>
</evidence>
<dbReference type="GO" id="GO:0005886">
    <property type="term" value="C:plasma membrane"/>
    <property type="evidence" value="ECO:0007669"/>
    <property type="project" value="UniProtKB-SubCell"/>
</dbReference>
<feature type="transmembrane region" description="Helical" evidence="6">
    <location>
        <begin position="177"/>
        <end position="198"/>
    </location>
</feature>
<dbReference type="GO" id="GO:0009055">
    <property type="term" value="F:electron transfer activity"/>
    <property type="evidence" value="ECO:0007669"/>
    <property type="project" value="InterPro"/>
</dbReference>
<dbReference type="GO" id="GO:0022904">
    <property type="term" value="P:respiratory electron transport chain"/>
    <property type="evidence" value="ECO:0007669"/>
    <property type="project" value="InterPro"/>
</dbReference>
<dbReference type="Pfam" id="PF01292">
    <property type="entry name" value="Ni_hydr_CYTB"/>
    <property type="match status" value="1"/>
</dbReference>
<proteinExistence type="predicted"/>
<dbReference type="InterPro" id="IPR011577">
    <property type="entry name" value="Cyt_b561_bac/Ni-Hgenase"/>
</dbReference>
<dbReference type="SUPFAM" id="SSF81342">
    <property type="entry name" value="Transmembrane di-heme cytochromes"/>
    <property type="match status" value="1"/>
</dbReference>
<evidence type="ECO:0000313" key="9">
    <source>
        <dbReference type="Proteomes" id="UP000293162"/>
    </source>
</evidence>
<dbReference type="EMBL" id="SEWF01000012">
    <property type="protein sequence ID" value="RYU95740.1"/>
    <property type="molecule type" value="Genomic_DNA"/>
</dbReference>
<keyword evidence="3 6" id="KW-0812">Transmembrane</keyword>
<dbReference type="InterPro" id="IPR016174">
    <property type="entry name" value="Di-haem_cyt_TM"/>
</dbReference>
<evidence type="ECO:0000256" key="6">
    <source>
        <dbReference type="SAM" id="Phobius"/>
    </source>
</evidence>
<evidence type="ECO:0000259" key="7">
    <source>
        <dbReference type="Pfam" id="PF01292"/>
    </source>
</evidence>
<dbReference type="PANTHER" id="PTHR30485">
    <property type="entry name" value="NI/FE-HYDROGENASE 1 B-TYPE CYTOCHROME SUBUNIT"/>
    <property type="match status" value="1"/>
</dbReference>
<dbReference type="RefSeq" id="WP_130020879.1">
    <property type="nucleotide sequence ID" value="NZ_SEWF01000012.1"/>
</dbReference>
<evidence type="ECO:0000256" key="1">
    <source>
        <dbReference type="ARBA" id="ARBA00004651"/>
    </source>
</evidence>
<feature type="transmembrane region" description="Helical" evidence="6">
    <location>
        <begin position="12"/>
        <end position="36"/>
    </location>
</feature>
<evidence type="ECO:0000256" key="3">
    <source>
        <dbReference type="ARBA" id="ARBA00022692"/>
    </source>
</evidence>
<keyword evidence="4 6" id="KW-1133">Transmembrane helix</keyword>